<dbReference type="GO" id="GO:0016887">
    <property type="term" value="F:ATP hydrolysis activity"/>
    <property type="evidence" value="ECO:0007669"/>
    <property type="project" value="InterPro"/>
</dbReference>
<keyword evidence="4" id="KW-0764">Sulfate transport</keyword>
<dbReference type="Pfam" id="PF00005">
    <property type="entry name" value="ABC_tran"/>
    <property type="match status" value="1"/>
</dbReference>
<keyword evidence="3" id="KW-0067">ATP-binding</keyword>
<gene>
    <name evidence="6" type="ORF">GPECTOR_10g1093</name>
</gene>
<dbReference type="SMART" id="SM00382">
    <property type="entry name" value="AAA"/>
    <property type="match status" value="1"/>
</dbReference>
<evidence type="ECO:0000256" key="2">
    <source>
        <dbReference type="ARBA" id="ARBA00022741"/>
    </source>
</evidence>
<comment type="caution">
    <text evidence="6">The sequence shown here is derived from an EMBL/GenBank/DDBJ whole genome shotgun (WGS) entry which is preliminary data.</text>
</comment>
<dbReference type="OrthoDB" id="6593433at2759"/>
<dbReference type="Proteomes" id="UP000075714">
    <property type="component" value="Unassembled WGS sequence"/>
</dbReference>
<dbReference type="PANTHER" id="PTHR42781">
    <property type="entry name" value="SPERMIDINE/PUTRESCINE IMPORT ATP-BINDING PROTEIN POTA"/>
    <property type="match status" value="1"/>
</dbReference>
<evidence type="ECO:0000256" key="3">
    <source>
        <dbReference type="ARBA" id="ARBA00022840"/>
    </source>
</evidence>
<dbReference type="PROSITE" id="PS00211">
    <property type="entry name" value="ABC_TRANSPORTER_1"/>
    <property type="match status" value="1"/>
</dbReference>
<dbReference type="STRING" id="33097.A0A150GRZ0"/>
<dbReference type="PANTHER" id="PTHR42781:SF4">
    <property type="entry name" value="SPERMIDINE_PUTRESCINE IMPORT ATP-BINDING PROTEIN POTA"/>
    <property type="match status" value="1"/>
</dbReference>
<evidence type="ECO:0000259" key="5">
    <source>
        <dbReference type="PROSITE" id="PS50893"/>
    </source>
</evidence>
<evidence type="ECO:0000313" key="7">
    <source>
        <dbReference type="Proteomes" id="UP000075714"/>
    </source>
</evidence>
<dbReference type="InterPro" id="IPR003439">
    <property type="entry name" value="ABC_transporter-like_ATP-bd"/>
</dbReference>
<evidence type="ECO:0000256" key="1">
    <source>
        <dbReference type="ARBA" id="ARBA00022448"/>
    </source>
</evidence>
<dbReference type="PROSITE" id="PS50893">
    <property type="entry name" value="ABC_TRANSPORTER_2"/>
    <property type="match status" value="1"/>
</dbReference>
<organism evidence="6 7">
    <name type="scientific">Gonium pectorale</name>
    <name type="common">Green alga</name>
    <dbReference type="NCBI Taxonomy" id="33097"/>
    <lineage>
        <taxon>Eukaryota</taxon>
        <taxon>Viridiplantae</taxon>
        <taxon>Chlorophyta</taxon>
        <taxon>core chlorophytes</taxon>
        <taxon>Chlorophyceae</taxon>
        <taxon>CS clade</taxon>
        <taxon>Chlamydomonadales</taxon>
        <taxon>Volvocaceae</taxon>
        <taxon>Gonium</taxon>
    </lineage>
</organism>
<dbReference type="SUPFAM" id="SSF50331">
    <property type="entry name" value="MOP-like"/>
    <property type="match status" value="1"/>
</dbReference>
<sequence>MPANRKAQRPPSPSGGALASIDDVGVSYEGIITDVPTRPTGLYVRVRNMVKHFNTAKGLFRAVDGVDVDIEPSTIVALLGPSGSGKTTLLRLIAGLEQPTGGSIYFDDTDATNLSVQDRQIGFVFQSYALFNHKTVAENIKFGLEVRKLKGDHDKRVQDLLALVQLQGLGDRYPRQLSGGQRQRIALARALASNPRLLLLDEPFGALDAVVRKQLRAGLKEIVRSVGVTTIIVTHDQEEAFDLADKVVVFNRGLVEQQGSPTEIIKRPRTPFIMKFVGETNVVPATSLLAKRMRFATSKSNVMFRPHDIRLFKSPPADDNGVLTIGANVANKANLGWIIKYTLRFDDDVECELQLTRDQDEREYSLVVGSRVFVHVNPRSMMGFNQSDVDSTPLV</sequence>
<name>A0A150GRZ0_GONPE</name>
<dbReference type="InterPro" id="IPR050093">
    <property type="entry name" value="ABC_SmlMolc_Importer"/>
</dbReference>
<evidence type="ECO:0000256" key="4">
    <source>
        <dbReference type="ARBA" id="ARBA00023032"/>
    </source>
</evidence>
<keyword evidence="2" id="KW-0547">Nucleotide-binding</keyword>
<dbReference type="GO" id="GO:0005524">
    <property type="term" value="F:ATP binding"/>
    <property type="evidence" value="ECO:0007669"/>
    <property type="project" value="UniProtKB-KW"/>
</dbReference>
<dbReference type="AlphaFoldDB" id="A0A150GRZ0"/>
<dbReference type="InterPro" id="IPR003593">
    <property type="entry name" value="AAA+_ATPase"/>
</dbReference>
<keyword evidence="1" id="KW-0813">Transport</keyword>
<keyword evidence="7" id="KW-1185">Reference proteome</keyword>
<dbReference type="FunFam" id="3.40.50.300:FF:000425">
    <property type="entry name" value="Probable ABC transporter, ATP-binding subunit"/>
    <property type="match status" value="1"/>
</dbReference>
<protein>
    <recommendedName>
        <fullName evidence="5">ABC transporter domain-containing protein</fullName>
    </recommendedName>
</protein>
<evidence type="ECO:0000313" key="6">
    <source>
        <dbReference type="EMBL" id="KXZ52070.1"/>
    </source>
</evidence>
<dbReference type="InterPro" id="IPR027417">
    <property type="entry name" value="P-loop_NTPase"/>
</dbReference>
<reference evidence="7" key="1">
    <citation type="journal article" date="2016" name="Nat. Commun.">
        <title>The Gonium pectorale genome demonstrates co-option of cell cycle regulation during the evolution of multicellularity.</title>
        <authorList>
            <person name="Hanschen E.R."/>
            <person name="Marriage T.N."/>
            <person name="Ferris P.J."/>
            <person name="Hamaji T."/>
            <person name="Toyoda A."/>
            <person name="Fujiyama A."/>
            <person name="Neme R."/>
            <person name="Noguchi H."/>
            <person name="Minakuchi Y."/>
            <person name="Suzuki M."/>
            <person name="Kawai-Toyooka H."/>
            <person name="Smith D.R."/>
            <person name="Sparks H."/>
            <person name="Anderson J."/>
            <person name="Bakaric R."/>
            <person name="Luria V."/>
            <person name="Karger A."/>
            <person name="Kirschner M.W."/>
            <person name="Durand P.M."/>
            <person name="Michod R.E."/>
            <person name="Nozaki H."/>
            <person name="Olson B.J."/>
        </authorList>
    </citation>
    <scope>NUCLEOTIDE SEQUENCE [LARGE SCALE GENOMIC DNA]</scope>
    <source>
        <strain evidence="7">NIES-2863</strain>
    </source>
</reference>
<dbReference type="InterPro" id="IPR008995">
    <property type="entry name" value="Mo/tungstate-bd_C_term_dom"/>
</dbReference>
<proteinExistence type="predicted"/>
<dbReference type="InterPro" id="IPR017871">
    <property type="entry name" value="ABC_transporter-like_CS"/>
</dbReference>
<feature type="domain" description="ABC transporter" evidence="5">
    <location>
        <begin position="44"/>
        <end position="277"/>
    </location>
</feature>
<accession>A0A150GRZ0</accession>
<dbReference type="Gene3D" id="3.40.50.300">
    <property type="entry name" value="P-loop containing nucleotide triphosphate hydrolases"/>
    <property type="match status" value="1"/>
</dbReference>
<dbReference type="EMBL" id="LSYV01000011">
    <property type="protein sequence ID" value="KXZ52070.1"/>
    <property type="molecule type" value="Genomic_DNA"/>
</dbReference>
<dbReference type="SUPFAM" id="SSF52540">
    <property type="entry name" value="P-loop containing nucleoside triphosphate hydrolases"/>
    <property type="match status" value="1"/>
</dbReference>